<evidence type="ECO:0000313" key="5">
    <source>
        <dbReference type="EMBL" id="GAA3873830.1"/>
    </source>
</evidence>
<dbReference type="PANTHER" id="PTHR12215">
    <property type="entry name" value="PHOSPHOPANTETHEINE TRANSFERASE"/>
    <property type="match status" value="1"/>
</dbReference>
<evidence type="ECO:0000256" key="2">
    <source>
        <dbReference type="ARBA" id="ARBA00022679"/>
    </source>
</evidence>
<protein>
    <recommendedName>
        <fullName evidence="4">4'-phosphopantetheinyl transferase domain-containing protein</fullName>
    </recommendedName>
</protein>
<dbReference type="Pfam" id="PF01648">
    <property type="entry name" value="ACPS"/>
    <property type="match status" value="1"/>
</dbReference>
<dbReference type="InterPro" id="IPR050559">
    <property type="entry name" value="P-Pant_transferase_sf"/>
</dbReference>
<dbReference type="EMBL" id="BAAAZA010000012">
    <property type="protein sequence ID" value="GAA3873830.1"/>
    <property type="molecule type" value="Genomic_DNA"/>
</dbReference>
<keyword evidence="6" id="KW-1185">Reference proteome</keyword>
<feature type="compositionally biased region" description="Basic and acidic residues" evidence="3">
    <location>
        <begin position="243"/>
        <end position="254"/>
    </location>
</feature>
<feature type="region of interest" description="Disordered" evidence="3">
    <location>
        <begin position="235"/>
        <end position="254"/>
    </location>
</feature>
<evidence type="ECO:0000313" key="6">
    <source>
        <dbReference type="Proteomes" id="UP001501563"/>
    </source>
</evidence>
<keyword evidence="2" id="KW-0808">Transferase</keyword>
<accession>A0ABP7KDZ2</accession>
<dbReference type="Proteomes" id="UP001501563">
    <property type="component" value="Unassembled WGS sequence"/>
</dbReference>
<evidence type="ECO:0000259" key="4">
    <source>
        <dbReference type="Pfam" id="PF01648"/>
    </source>
</evidence>
<proteinExistence type="inferred from homology"/>
<comment type="similarity">
    <text evidence="1">Belongs to the P-Pant transferase superfamily. Gsp/Sfp/HetI/AcpT family.</text>
</comment>
<reference evidence="6" key="1">
    <citation type="journal article" date="2019" name="Int. J. Syst. Evol. Microbiol.">
        <title>The Global Catalogue of Microorganisms (GCM) 10K type strain sequencing project: providing services to taxonomists for standard genome sequencing and annotation.</title>
        <authorList>
            <consortium name="The Broad Institute Genomics Platform"/>
            <consortium name="The Broad Institute Genome Sequencing Center for Infectious Disease"/>
            <person name="Wu L."/>
            <person name="Ma J."/>
        </authorList>
    </citation>
    <scope>NUCLEOTIDE SEQUENCE [LARGE SCALE GENOMIC DNA]</scope>
    <source>
        <strain evidence="6">JCM 16578</strain>
    </source>
</reference>
<dbReference type="RefSeq" id="WP_345550380.1">
    <property type="nucleotide sequence ID" value="NZ_BAAAZA010000012.1"/>
</dbReference>
<comment type="caution">
    <text evidence="5">The sequence shown here is derived from an EMBL/GenBank/DDBJ whole genome shotgun (WGS) entry which is preliminary data.</text>
</comment>
<evidence type="ECO:0000256" key="1">
    <source>
        <dbReference type="ARBA" id="ARBA00010990"/>
    </source>
</evidence>
<sequence>MTELHLDADRLDLWLLTPPGAVPLPLGELDEAERHRADAFRRPADRALYIAAHIALRRLLGAYLRIPARDVTFTRADCPRCGGPHGRPVLAGAAPGAPHFSLSHSRGAVLIGVARAPVGVDIEGLPRPERVSLCRSALHPWERRELEQCAGPGRPAVFARLWARKEAYLKGTGVGVGRWTSDVYLGDAGPGAPPRPDGWHVLDVPCGPGHAAAAAVREPVRHTVVHRLRPESVLSVGNISDGRTTDARPRPSRS</sequence>
<dbReference type="PANTHER" id="PTHR12215:SF10">
    <property type="entry name" value="L-AMINOADIPATE-SEMIALDEHYDE DEHYDROGENASE-PHOSPHOPANTETHEINYL TRANSFERASE"/>
    <property type="match status" value="1"/>
</dbReference>
<dbReference type="InterPro" id="IPR037143">
    <property type="entry name" value="4-PPantetheinyl_Trfase_dom_sf"/>
</dbReference>
<organism evidence="5 6">
    <name type="scientific">Streptomyces lannensis</name>
    <dbReference type="NCBI Taxonomy" id="766498"/>
    <lineage>
        <taxon>Bacteria</taxon>
        <taxon>Bacillati</taxon>
        <taxon>Actinomycetota</taxon>
        <taxon>Actinomycetes</taxon>
        <taxon>Kitasatosporales</taxon>
        <taxon>Streptomycetaceae</taxon>
        <taxon>Streptomyces</taxon>
    </lineage>
</organism>
<dbReference type="Gene3D" id="3.90.470.20">
    <property type="entry name" value="4'-phosphopantetheinyl transferase domain"/>
    <property type="match status" value="1"/>
</dbReference>
<dbReference type="InterPro" id="IPR008278">
    <property type="entry name" value="4-PPantetheinyl_Trfase_dom"/>
</dbReference>
<feature type="domain" description="4'-phosphopantetheinyl transferase" evidence="4">
    <location>
        <begin position="117"/>
        <end position="180"/>
    </location>
</feature>
<gene>
    <name evidence="5" type="ORF">GCM10022207_44250</name>
</gene>
<dbReference type="SUPFAM" id="SSF56214">
    <property type="entry name" value="4'-phosphopantetheinyl transferase"/>
    <property type="match status" value="2"/>
</dbReference>
<name>A0ABP7KDZ2_9ACTN</name>
<evidence type="ECO:0000256" key="3">
    <source>
        <dbReference type="SAM" id="MobiDB-lite"/>
    </source>
</evidence>